<evidence type="ECO:0000256" key="1">
    <source>
        <dbReference type="ARBA" id="ARBA00022679"/>
    </source>
</evidence>
<reference evidence="4" key="1">
    <citation type="submission" date="2021-03" db="EMBL/GenBank/DDBJ databases">
        <authorList>
            <person name="Tran Van P."/>
        </authorList>
    </citation>
    <scope>NUCLEOTIDE SEQUENCE</scope>
</reference>
<proteinExistence type="predicted"/>
<keyword evidence="5" id="KW-1185">Reference proteome</keyword>
<feature type="domain" description="TRAM" evidence="3">
    <location>
        <begin position="31"/>
        <end position="93"/>
    </location>
</feature>
<dbReference type="EMBL" id="CAJPIN010004850">
    <property type="protein sequence ID" value="CAG2057087.1"/>
    <property type="molecule type" value="Genomic_DNA"/>
</dbReference>
<dbReference type="PROSITE" id="PS50926">
    <property type="entry name" value="TRAM"/>
    <property type="match status" value="1"/>
</dbReference>
<keyword evidence="2" id="KW-0472">Membrane</keyword>
<dbReference type="PANTHER" id="PTHR11918:SF45">
    <property type="entry name" value="THREONYLCARBAMOYLADENOSINE TRNA METHYLTHIOTRANSFERASE"/>
    <property type="match status" value="1"/>
</dbReference>
<evidence type="ECO:0000256" key="2">
    <source>
        <dbReference type="SAM" id="Phobius"/>
    </source>
</evidence>
<keyword evidence="2" id="KW-0812">Transmembrane</keyword>
<evidence type="ECO:0000259" key="3">
    <source>
        <dbReference type="PROSITE" id="PS50926"/>
    </source>
</evidence>
<protein>
    <recommendedName>
        <fullName evidence="3">TRAM domain-containing protein</fullName>
    </recommendedName>
</protein>
<gene>
    <name evidence="4" type="ORF">TPAB3V08_LOCUS4069</name>
</gene>
<sequence length="279" mass="31660">MSNKSPEDMIMHVKKRTKELFELFQSYLPYQYKVGEIQKVLVTELSYDKKHYVGHNKFYEQVLVPLQAELLGKMVTVQITSSHKHCMMGEPVNEALWVSPGLSSPLPPGQVSGATNLRFKTQAMDSQVPFSLVPFTCIFVLLAVLARFIRDYQHKVDSQSEEAVHGGESVSLKMCLCILSKQLMLHYYSDPGYRSRDFWSDPLPIQIFLCSSKVWNWVKLSLYCMLLLVQNCGRSMSPTSLTSALMGLLFSQHFLHDSNSFTLGTAGLANSPNRSWHLP</sequence>
<feature type="transmembrane region" description="Helical" evidence="2">
    <location>
        <begin position="128"/>
        <end position="149"/>
    </location>
</feature>
<accession>A0ABN7NVG0</accession>
<comment type="caution">
    <text evidence="4">The sequence shown here is derived from an EMBL/GenBank/DDBJ whole genome shotgun (WGS) entry which is preliminary data.</text>
</comment>
<dbReference type="PANTHER" id="PTHR11918">
    <property type="entry name" value="RADICAL SAM PROTEINS"/>
    <property type="match status" value="1"/>
</dbReference>
<dbReference type="InterPro" id="IPR002792">
    <property type="entry name" value="TRAM_dom"/>
</dbReference>
<keyword evidence="2" id="KW-1133">Transmembrane helix</keyword>
<dbReference type="Pfam" id="PF01938">
    <property type="entry name" value="TRAM"/>
    <property type="match status" value="1"/>
</dbReference>
<organism evidence="4 5">
    <name type="scientific">Timema podura</name>
    <name type="common">Walking stick</name>
    <dbReference type="NCBI Taxonomy" id="61482"/>
    <lineage>
        <taxon>Eukaryota</taxon>
        <taxon>Metazoa</taxon>
        <taxon>Ecdysozoa</taxon>
        <taxon>Arthropoda</taxon>
        <taxon>Hexapoda</taxon>
        <taxon>Insecta</taxon>
        <taxon>Pterygota</taxon>
        <taxon>Neoptera</taxon>
        <taxon>Polyneoptera</taxon>
        <taxon>Phasmatodea</taxon>
        <taxon>Timematodea</taxon>
        <taxon>Timematoidea</taxon>
        <taxon>Timematidae</taxon>
        <taxon>Timema</taxon>
    </lineage>
</organism>
<evidence type="ECO:0000313" key="5">
    <source>
        <dbReference type="Proteomes" id="UP001153148"/>
    </source>
</evidence>
<name>A0ABN7NVG0_TIMPD</name>
<dbReference type="Proteomes" id="UP001153148">
    <property type="component" value="Unassembled WGS sequence"/>
</dbReference>
<evidence type="ECO:0000313" key="4">
    <source>
        <dbReference type="EMBL" id="CAG2057087.1"/>
    </source>
</evidence>
<keyword evidence="1" id="KW-0808">Transferase</keyword>